<dbReference type="RefSeq" id="WP_108985497.1">
    <property type="nucleotide sequence ID" value="NZ_BFBR01000007.1"/>
</dbReference>
<dbReference type="Pfam" id="PF05673">
    <property type="entry name" value="DUF815"/>
    <property type="match status" value="1"/>
</dbReference>
<dbReference type="InterPro" id="IPR027417">
    <property type="entry name" value="P-loop_NTPase"/>
</dbReference>
<dbReference type="PANTHER" id="PTHR42935:SF1">
    <property type="entry name" value="SLR0930 PROTEIN"/>
    <property type="match status" value="1"/>
</dbReference>
<comment type="caution">
    <text evidence="2">The sequence shown here is derived from an EMBL/GenBank/DDBJ whole genome shotgun (WGS) entry which is preliminary data.</text>
</comment>
<reference evidence="2 3" key="1">
    <citation type="journal article" date="2018" name="Genome Announc.">
        <title>Draft Genome Sequence of "Candidatus Phycosocius bacilliformis," an Alphaproteobacterial Ectosymbiont of the Hydrocarbon-Producing Green Alga Botryococcus braunii.</title>
        <authorList>
            <person name="Tanabe Y."/>
            <person name="Yamaguchi H."/>
            <person name="Watanabe M.M."/>
        </authorList>
    </citation>
    <scope>NUCLEOTIDE SEQUENCE [LARGE SCALE GENOMIC DNA]</scope>
    <source>
        <strain evidence="2 3">BOTRYCO-2</strain>
    </source>
</reference>
<accession>A0A2P2EC73</accession>
<evidence type="ECO:0000313" key="2">
    <source>
        <dbReference type="EMBL" id="GBF58634.1"/>
    </source>
</evidence>
<evidence type="ECO:0000259" key="1">
    <source>
        <dbReference type="SMART" id="SM00382"/>
    </source>
</evidence>
<organism evidence="2 3">
    <name type="scientific">Candidatus Phycosocius bacilliformis</name>
    <dbReference type="NCBI Taxonomy" id="1445552"/>
    <lineage>
        <taxon>Bacteria</taxon>
        <taxon>Pseudomonadati</taxon>
        <taxon>Pseudomonadota</taxon>
        <taxon>Alphaproteobacteria</taxon>
        <taxon>Caulobacterales</taxon>
        <taxon>Caulobacterales incertae sedis</taxon>
        <taxon>Candidatus Phycosocius</taxon>
    </lineage>
</organism>
<sequence length="282" mass="31205">MGEERALLERIAQALERLAPPPAALPKTADGNVFVWQGKARRLRAIDNPRRVPLALLLGVDVPKTRLLENTIRFAAGHPANHAMLWGARGTGKSALVKAVHQAVAQTQPDLKLIEISRQDLATLPDLADQVSEAGWRAILFIDDLSFEGSDEGYKALKSILDGGVSGSLSNLLVYVTSNRRHLINRPDGSQHEFRPEETVEEQVALPERFGLWLGFHGLDQPTWLAIIHSYADKLALDADDPELERKALQWAAQRGARSGRSAWQFIIDRAGELGRPIQFED</sequence>
<name>A0A2P2EC73_9PROT</name>
<dbReference type="InterPro" id="IPR008533">
    <property type="entry name" value="DUF815"/>
</dbReference>
<dbReference type="OrthoDB" id="9812140at2"/>
<dbReference type="PANTHER" id="PTHR42935">
    <property type="entry name" value="SLR0930 PROTEIN"/>
    <property type="match status" value="1"/>
</dbReference>
<dbReference type="InterPro" id="IPR003593">
    <property type="entry name" value="AAA+_ATPase"/>
</dbReference>
<keyword evidence="3" id="KW-1185">Reference proteome</keyword>
<dbReference type="AlphaFoldDB" id="A0A2P2EC73"/>
<dbReference type="SUPFAM" id="SSF52540">
    <property type="entry name" value="P-loop containing nucleoside triphosphate hydrolases"/>
    <property type="match status" value="1"/>
</dbReference>
<gene>
    <name evidence="2" type="ORF">PbB2_02322</name>
</gene>
<proteinExistence type="predicted"/>
<dbReference type="EMBL" id="BFBR01000007">
    <property type="protein sequence ID" value="GBF58634.1"/>
    <property type="molecule type" value="Genomic_DNA"/>
</dbReference>
<dbReference type="Gene3D" id="3.40.50.300">
    <property type="entry name" value="P-loop containing nucleotide triphosphate hydrolases"/>
    <property type="match status" value="1"/>
</dbReference>
<feature type="domain" description="AAA+ ATPase" evidence="1">
    <location>
        <begin position="79"/>
        <end position="197"/>
    </location>
</feature>
<evidence type="ECO:0000313" key="3">
    <source>
        <dbReference type="Proteomes" id="UP000245086"/>
    </source>
</evidence>
<dbReference type="SMART" id="SM00382">
    <property type="entry name" value="AAA"/>
    <property type="match status" value="1"/>
</dbReference>
<protein>
    <recommendedName>
        <fullName evidence="1">AAA+ ATPase domain-containing protein</fullName>
    </recommendedName>
</protein>
<dbReference type="Proteomes" id="UP000245086">
    <property type="component" value="Unassembled WGS sequence"/>
</dbReference>